<proteinExistence type="predicted"/>
<dbReference type="EMBL" id="FOJG01000002">
    <property type="protein sequence ID" value="SEW52932.1"/>
    <property type="molecule type" value="Genomic_DNA"/>
</dbReference>
<organism evidence="1 2">
    <name type="scientific">Chitinophaga arvensicola</name>
    <dbReference type="NCBI Taxonomy" id="29529"/>
    <lineage>
        <taxon>Bacteria</taxon>
        <taxon>Pseudomonadati</taxon>
        <taxon>Bacteroidota</taxon>
        <taxon>Chitinophagia</taxon>
        <taxon>Chitinophagales</taxon>
        <taxon>Chitinophagaceae</taxon>
        <taxon>Chitinophaga</taxon>
    </lineage>
</organism>
<dbReference type="AlphaFoldDB" id="A0A1I0SBU1"/>
<dbReference type="Proteomes" id="UP000199310">
    <property type="component" value="Unassembled WGS sequence"/>
</dbReference>
<name>A0A1I0SBU1_9BACT</name>
<gene>
    <name evidence="1" type="ORF">SAMN04488122_5245</name>
</gene>
<keyword evidence="2" id="KW-1185">Reference proteome</keyword>
<reference evidence="2" key="1">
    <citation type="submission" date="2016-10" db="EMBL/GenBank/DDBJ databases">
        <authorList>
            <person name="Varghese N."/>
            <person name="Submissions S."/>
        </authorList>
    </citation>
    <scope>NUCLEOTIDE SEQUENCE [LARGE SCALE GENOMIC DNA]</scope>
    <source>
        <strain evidence="2">DSM 3695</strain>
    </source>
</reference>
<sequence length="95" mass="10869">MAFFIKINEGRKHNSIAPLIYILNCYKFPTTIPPYCNGIRQMLKNSIGSKNMNILVEIAGEKKKQASTKHQCLMTRIWFTVSIDTSFSSFKNGSY</sequence>
<protein>
    <submittedName>
        <fullName evidence="1">Uncharacterized protein</fullName>
    </submittedName>
</protein>
<accession>A0A1I0SBU1</accession>
<evidence type="ECO:0000313" key="2">
    <source>
        <dbReference type="Proteomes" id="UP000199310"/>
    </source>
</evidence>
<evidence type="ECO:0000313" key="1">
    <source>
        <dbReference type="EMBL" id="SEW52932.1"/>
    </source>
</evidence>